<dbReference type="GO" id="GO:0005634">
    <property type="term" value="C:nucleus"/>
    <property type="evidence" value="ECO:0007669"/>
    <property type="project" value="UniProtKB-SubCell"/>
</dbReference>
<evidence type="ECO:0000256" key="5">
    <source>
        <dbReference type="ARBA" id="ARBA00023480"/>
    </source>
</evidence>
<keyword evidence="7" id="KW-1185">Reference proteome</keyword>
<evidence type="ECO:0000313" key="7">
    <source>
        <dbReference type="Proteomes" id="UP001329430"/>
    </source>
</evidence>
<dbReference type="InterPro" id="IPR029404">
    <property type="entry name" value="CDIN1"/>
</dbReference>
<proteinExistence type="predicted"/>
<name>A0AAN7VGK7_9COLE</name>
<sequence>MDKNVYNKIMNVVKNYHGLSKDCLSLVKISFPSIRPETLSSIISNEYQKRMKYKYVKTSDTINRYYNLYRDALNRGDPPGIIVQLSKDSGICPCLVAKLILQKSYVEDTSTADGSGKLGSIVQTYIRDTNLIPDPRLAYETYLCTIYDDLYSPLVEIMKASLGQEYEIKLHRELVSLGLAFRDEEHLRTYGYDKTPDFKLDIPVALNGFIINWVESKALFANDELHEEYFRNQYGSYCNRFGPGLVIYWFGFVETIIQSRDQRLLIKDHFPTDVVHILPPKSLKEN</sequence>
<keyword evidence="4" id="KW-0539">Nucleus</keyword>
<dbReference type="PANTHER" id="PTHR31661:SF1">
    <property type="entry name" value="CDAN1-INTERACTING NUCLEASE 1"/>
    <property type="match status" value="1"/>
</dbReference>
<dbReference type="GO" id="GO:0005737">
    <property type="term" value="C:cytoplasm"/>
    <property type="evidence" value="ECO:0007669"/>
    <property type="project" value="UniProtKB-SubCell"/>
</dbReference>
<comment type="caution">
    <text evidence="6">The sequence shown here is derived from an EMBL/GenBank/DDBJ whole genome shotgun (WGS) entry which is preliminary data.</text>
</comment>
<evidence type="ECO:0000313" key="6">
    <source>
        <dbReference type="EMBL" id="KAK5647562.1"/>
    </source>
</evidence>
<protein>
    <recommendedName>
        <fullName evidence="5">CDAN1-interacting nuclease 1</fullName>
    </recommendedName>
</protein>
<evidence type="ECO:0000256" key="2">
    <source>
        <dbReference type="ARBA" id="ARBA00004496"/>
    </source>
</evidence>
<dbReference type="Pfam" id="PF14811">
    <property type="entry name" value="TPD"/>
    <property type="match status" value="1"/>
</dbReference>
<accession>A0AAN7VGK7</accession>
<dbReference type="AlphaFoldDB" id="A0AAN7VGK7"/>
<dbReference type="PANTHER" id="PTHR31661">
    <property type="entry name" value="SIMILAR TO CDNA SEQUENCE BC052040"/>
    <property type="match status" value="1"/>
</dbReference>
<comment type="subcellular location">
    <subcellularLocation>
        <location evidence="2">Cytoplasm</location>
    </subcellularLocation>
    <subcellularLocation>
        <location evidence="1">Nucleus</location>
    </subcellularLocation>
</comment>
<evidence type="ECO:0000256" key="4">
    <source>
        <dbReference type="ARBA" id="ARBA00023242"/>
    </source>
</evidence>
<gene>
    <name evidence="6" type="ORF">RI129_002454</name>
</gene>
<dbReference type="EMBL" id="JAVRBK010000002">
    <property type="protein sequence ID" value="KAK5647562.1"/>
    <property type="molecule type" value="Genomic_DNA"/>
</dbReference>
<reference evidence="6 7" key="1">
    <citation type="journal article" date="2024" name="Insects">
        <title>An Improved Chromosome-Level Genome Assembly of the Firefly Pyrocoelia pectoralis.</title>
        <authorList>
            <person name="Fu X."/>
            <person name="Meyer-Rochow V.B."/>
            <person name="Ballantyne L."/>
            <person name="Zhu X."/>
        </authorList>
    </citation>
    <scope>NUCLEOTIDE SEQUENCE [LARGE SCALE GENOMIC DNA]</scope>
    <source>
        <strain evidence="6">XCY_ONT2</strain>
    </source>
</reference>
<evidence type="ECO:0000256" key="1">
    <source>
        <dbReference type="ARBA" id="ARBA00004123"/>
    </source>
</evidence>
<organism evidence="6 7">
    <name type="scientific">Pyrocoelia pectoralis</name>
    <dbReference type="NCBI Taxonomy" id="417401"/>
    <lineage>
        <taxon>Eukaryota</taxon>
        <taxon>Metazoa</taxon>
        <taxon>Ecdysozoa</taxon>
        <taxon>Arthropoda</taxon>
        <taxon>Hexapoda</taxon>
        <taxon>Insecta</taxon>
        <taxon>Pterygota</taxon>
        <taxon>Neoptera</taxon>
        <taxon>Endopterygota</taxon>
        <taxon>Coleoptera</taxon>
        <taxon>Polyphaga</taxon>
        <taxon>Elateriformia</taxon>
        <taxon>Elateroidea</taxon>
        <taxon>Lampyridae</taxon>
        <taxon>Lampyrinae</taxon>
        <taxon>Pyrocoelia</taxon>
    </lineage>
</organism>
<evidence type="ECO:0000256" key="3">
    <source>
        <dbReference type="ARBA" id="ARBA00022490"/>
    </source>
</evidence>
<dbReference type="Proteomes" id="UP001329430">
    <property type="component" value="Chromosome 2"/>
</dbReference>
<keyword evidence="3" id="KW-0963">Cytoplasm</keyword>